<name>A0ABS6IJ88_9HYPH</name>
<gene>
    <name evidence="1" type="ORF">KQ910_06130</name>
</gene>
<dbReference type="EMBL" id="JAHOPB010000001">
    <property type="protein sequence ID" value="MBU8873333.1"/>
    <property type="molecule type" value="Genomic_DNA"/>
</dbReference>
<evidence type="ECO:0000313" key="1">
    <source>
        <dbReference type="EMBL" id="MBU8873333.1"/>
    </source>
</evidence>
<reference evidence="1 2" key="1">
    <citation type="submission" date="2021-06" db="EMBL/GenBank/DDBJ databases">
        <authorList>
            <person name="Lee D.H."/>
        </authorList>
    </citation>
    <scope>NUCLEOTIDE SEQUENCE [LARGE SCALE GENOMIC DNA]</scope>
    <source>
        <strain evidence="1 2">MMS21-HV4-11</strain>
    </source>
</reference>
<proteinExistence type="predicted"/>
<dbReference type="PANTHER" id="PTHR48100:SF59">
    <property type="entry name" value="ADENOSYLCOBALAMIN_ALPHA-RIBAZOLE PHOSPHATASE"/>
    <property type="match status" value="1"/>
</dbReference>
<dbReference type="InterPro" id="IPR050275">
    <property type="entry name" value="PGM_Phosphatase"/>
</dbReference>
<protein>
    <submittedName>
        <fullName evidence="1">Histidine phosphatase family protein</fullName>
    </submittedName>
</protein>
<dbReference type="Pfam" id="PF00300">
    <property type="entry name" value="His_Phos_1"/>
    <property type="match status" value="1"/>
</dbReference>
<dbReference type="InterPro" id="IPR013078">
    <property type="entry name" value="His_Pase_superF_clade-1"/>
</dbReference>
<comment type="caution">
    <text evidence="1">The sequence shown here is derived from an EMBL/GenBank/DDBJ whole genome shotgun (WGS) entry which is preliminary data.</text>
</comment>
<evidence type="ECO:0000313" key="2">
    <source>
        <dbReference type="Proteomes" id="UP000727907"/>
    </source>
</evidence>
<sequence length="197" mass="21682">MRAIPFALLRHAPTVWNGHGRLQGLTDTCLSPEGEAAARNWRLPAPAAGWKRVSSPLQRARRTAELVQPPTPIVLDSRLREMSFGIWEGFTVKELRATGGERFAAAEAAGLDFHPPGGESPRMAMMRLSQWSSTLTEPVVAVSHKAAIRALLALATDWNMLGRPPHKLDWKCAHFFVAQDEGRVAIERLNVPLEGVP</sequence>
<keyword evidence="2" id="KW-1185">Reference proteome</keyword>
<accession>A0ABS6IJ88</accession>
<dbReference type="PANTHER" id="PTHR48100">
    <property type="entry name" value="BROAD-SPECIFICITY PHOSPHATASE YOR283W-RELATED"/>
    <property type="match status" value="1"/>
</dbReference>
<dbReference type="RefSeq" id="WP_216957582.1">
    <property type="nucleotide sequence ID" value="NZ_JAHOPB010000001.1"/>
</dbReference>
<dbReference type="SMART" id="SM00855">
    <property type="entry name" value="PGAM"/>
    <property type="match status" value="1"/>
</dbReference>
<organism evidence="1 2">
    <name type="scientific">Reyranella humidisoli</name>
    <dbReference type="NCBI Taxonomy" id="2849149"/>
    <lineage>
        <taxon>Bacteria</taxon>
        <taxon>Pseudomonadati</taxon>
        <taxon>Pseudomonadota</taxon>
        <taxon>Alphaproteobacteria</taxon>
        <taxon>Hyphomicrobiales</taxon>
        <taxon>Reyranellaceae</taxon>
        <taxon>Reyranella</taxon>
    </lineage>
</organism>
<dbReference type="Proteomes" id="UP000727907">
    <property type="component" value="Unassembled WGS sequence"/>
</dbReference>
<dbReference type="CDD" id="cd07067">
    <property type="entry name" value="HP_PGM_like"/>
    <property type="match status" value="1"/>
</dbReference>